<proteinExistence type="predicted"/>
<evidence type="ECO:0000313" key="2">
    <source>
        <dbReference type="EnsemblPlants" id="AET7Gv20638600.1"/>
    </source>
</evidence>
<organism evidence="2 3">
    <name type="scientific">Aegilops tauschii subsp. strangulata</name>
    <name type="common">Goatgrass</name>
    <dbReference type="NCBI Taxonomy" id="200361"/>
    <lineage>
        <taxon>Eukaryota</taxon>
        <taxon>Viridiplantae</taxon>
        <taxon>Streptophyta</taxon>
        <taxon>Embryophyta</taxon>
        <taxon>Tracheophyta</taxon>
        <taxon>Spermatophyta</taxon>
        <taxon>Magnoliopsida</taxon>
        <taxon>Liliopsida</taxon>
        <taxon>Poales</taxon>
        <taxon>Poaceae</taxon>
        <taxon>BOP clade</taxon>
        <taxon>Pooideae</taxon>
        <taxon>Triticodae</taxon>
        <taxon>Triticeae</taxon>
        <taxon>Triticinae</taxon>
        <taxon>Aegilops</taxon>
    </lineage>
</organism>
<dbReference type="AlphaFoldDB" id="A0A453RN55"/>
<dbReference type="PANTHER" id="PTHR11439">
    <property type="entry name" value="GAG-POL-RELATED RETROTRANSPOSON"/>
    <property type="match status" value="1"/>
</dbReference>
<name>A0A453RN55_AEGTS</name>
<dbReference type="STRING" id="200361.A0A453RN55"/>
<dbReference type="PANTHER" id="PTHR11439:SF483">
    <property type="entry name" value="PEPTIDE SYNTHASE GLIP-LIKE, PUTATIVE (AFU_ORTHOLOGUE AFUA_3G12920)-RELATED"/>
    <property type="match status" value="1"/>
</dbReference>
<evidence type="ECO:0000259" key="1">
    <source>
        <dbReference type="Pfam" id="PF07727"/>
    </source>
</evidence>
<sequence length="296" mass="33745">MSKKFEMSMMSELKFFLGLQIKQTKEGTFVSQTKYTKDLFKKFNMKESKGMKTPMPTSGHLDLTKDGKSVDQKVYRSMIGSLLYLCASHPDIMLSVCMCARYQAPPKECHLKAVKRIVRYLIHTPNFGIWYPKRSSVDLVGYSDSDYAADKVDRNSTSGTCQFLGRSLVSWSSKKQNSVSLYTAEVEYTAAGSCCAQLLWMTQTLKDYGINVKHVPLLCDNESAIKIAHNPVQHSRTKHIEVRHHFIRDHVSKGDIDLKHVRTDKQLADIFTKPLHEKVFCHLRGELNIIDASNLE</sequence>
<accession>A0A453RN55</accession>
<feature type="domain" description="Reverse transcriptase Ty1/copia-type" evidence="1">
    <location>
        <begin position="1"/>
        <end position="55"/>
    </location>
</feature>
<dbReference type="Gramene" id="AET7Gv20638600.1">
    <property type="protein sequence ID" value="AET7Gv20638600.1"/>
    <property type="gene ID" value="AET7Gv20638600"/>
</dbReference>
<reference evidence="3" key="1">
    <citation type="journal article" date="2014" name="Science">
        <title>Ancient hybridizations among the ancestral genomes of bread wheat.</title>
        <authorList>
            <consortium name="International Wheat Genome Sequencing Consortium,"/>
            <person name="Marcussen T."/>
            <person name="Sandve S.R."/>
            <person name="Heier L."/>
            <person name="Spannagl M."/>
            <person name="Pfeifer M."/>
            <person name="Jakobsen K.S."/>
            <person name="Wulff B.B."/>
            <person name="Steuernagel B."/>
            <person name="Mayer K.F."/>
            <person name="Olsen O.A."/>
        </authorList>
    </citation>
    <scope>NUCLEOTIDE SEQUENCE [LARGE SCALE GENOMIC DNA]</scope>
    <source>
        <strain evidence="3">cv. AL8/78</strain>
    </source>
</reference>
<dbReference type="Proteomes" id="UP000015105">
    <property type="component" value="Chromosome 7D"/>
</dbReference>
<dbReference type="SUPFAM" id="SSF56672">
    <property type="entry name" value="DNA/RNA polymerases"/>
    <property type="match status" value="1"/>
</dbReference>
<evidence type="ECO:0000313" key="3">
    <source>
        <dbReference type="Proteomes" id="UP000015105"/>
    </source>
</evidence>
<reference evidence="2" key="5">
    <citation type="journal article" date="2021" name="G3 (Bethesda)">
        <title>Aegilops tauschii genome assembly Aet v5.0 features greater sequence contiguity and improved annotation.</title>
        <authorList>
            <person name="Wang L."/>
            <person name="Zhu T."/>
            <person name="Rodriguez J.C."/>
            <person name="Deal K.R."/>
            <person name="Dubcovsky J."/>
            <person name="McGuire P.E."/>
            <person name="Lux T."/>
            <person name="Spannagl M."/>
            <person name="Mayer K.F.X."/>
            <person name="Baldrich P."/>
            <person name="Meyers B.C."/>
            <person name="Huo N."/>
            <person name="Gu Y.Q."/>
            <person name="Zhou H."/>
            <person name="Devos K.M."/>
            <person name="Bennetzen J.L."/>
            <person name="Unver T."/>
            <person name="Budak H."/>
            <person name="Gulick P.J."/>
            <person name="Galiba G."/>
            <person name="Kalapos B."/>
            <person name="Nelson D.R."/>
            <person name="Li P."/>
            <person name="You F.M."/>
            <person name="Luo M.C."/>
            <person name="Dvorak J."/>
        </authorList>
    </citation>
    <scope>NUCLEOTIDE SEQUENCE [LARGE SCALE GENOMIC DNA]</scope>
    <source>
        <strain evidence="2">cv. AL8/78</strain>
    </source>
</reference>
<dbReference type="InterPro" id="IPR013103">
    <property type="entry name" value="RVT_2"/>
</dbReference>
<reference evidence="3" key="2">
    <citation type="journal article" date="2017" name="Nat. Plants">
        <title>The Aegilops tauschii genome reveals multiple impacts of transposons.</title>
        <authorList>
            <person name="Zhao G."/>
            <person name="Zou C."/>
            <person name="Li K."/>
            <person name="Wang K."/>
            <person name="Li T."/>
            <person name="Gao L."/>
            <person name="Zhang X."/>
            <person name="Wang H."/>
            <person name="Yang Z."/>
            <person name="Liu X."/>
            <person name="Jiang W."/>
            <person name="Mao L."/>
            <person name="Kong X."/>
            <person name="Jiao Y."/>
            <person name="Jia J."/>
        </authorList>
    </citation>
    <scope>NUCLEOTIDE SEQUENCE [LARGE SCALE GENOMIC DNA]</scope>
    <source>
        <strain evidence="3">cv. AL8/78</strain>
    </source>
</reference>
<dbReference type="InterPro" id="IPR043502">
    <property type="entry name" value="DNA/RNA_pol_sf"/>
</dbReference>
<dbReference type="Pfam" id="PF07727">
    <property type="entry name" value="RVT_2"/>
    <property type="match status" value="1"/>
</dbReference>
<protein>
    <recommendedName>
        <fullName evidence="1">Reverse transcriptase Ty1/copia-type domain-containing protein</fullName>
    </recommendedName>
</protein>
<keyword evidence="3" id="KW-1185">Reference proteome</keyword>
<dbReference type="EnsemblPlants" id="AET7Gv20638600.1">
    <property type="protein sequence ID" value="AET7Gv20638600.1"/>
    <property type="gene ID" value="AET7Gv20638600"/>
</dbReference>
<dbReference type="CDD" id="cd09272">
    <property type="entry name" value="RNase_HI_RT_Ty1"/>
    <property type="match status" value="1"/>
</dbReference>
<reference evidence="2" key="4">
    <citation type="submission" date="2019-03" db="UniProtKB">
        <authorList>
            <consortium name="EnsemblPlants"/>
        </authorList>
    </citation>
    <scope>IDENTIFICATION</scope>
</reference>
<reference evidence="2" key="3">
    <citation type="journal article" date="2017" name="Nature">
        <title>Genome sequence of the progenitor of the wheat D genome Aegilops tauschii.</title>
        <authorList>
            <person name="Luo M.C."/>
            <person name="Gu Y.Q."/>
            <person name="Puiu D."/>
            <person name="Wang H."/>
            <person name="Twardziok S.O."/>
            <person name="Deal K.R."/>
            <person name="Huo N."/>
            <person name="Zhu T."/>
            <person name="Wang L."/>
            <person name="Wang Y."/>
            <person name="McGuire P.E."/>
            <person name="Liu S."/>
            <person name="Long H."/>
            <person name="Ramasamy R.K."/>
            <person name="Rodriguez J.C."/>
            <person name="Van S.L."/>
            <person name="Yuan L."/>
            <person name="Wang Z."/>
            <person name="Xia Z."/>
            <person name="Xiao L."/>
            <person name="Anderson O.D."/>
            <person name="Ouyang S."/>
            <person name="Liang Y."/>
            <person name="Zimin A.V."/>
            <person name="Pertea G."/>
            <person name="Qi P."/>
            <person name="Bennetzen J.L."/>
            <person name="Dai X."/>
            <person name="Dawson M.W."/>
            <person name="Muller H.G."/>
            <person name="Kugler K."/>
            <person name="Rivarola-Duarte L."/>
            <person name="Spannagl M."/>
            <person name="Mayer K.F.X."/>
            <person name="Lu F.H."/>
            <person name="Bevan M.W."/>
            <person name="Leroy P."/>
            <person name="Li P."/>
            <person name="You F.M."/>
            <person name="Sun Q."/>
            <person name="Liu Z."/>
            <person name="Lyons E."/>
            <person name="Wicker T."/>
            <person name="Salzberg S.L."/>
            <person name="Devos K.M."/>
            <person name="Dvorak J."/>
        </authorList>
    </citation>
    <scope>NUCLEOTIDE SEQUENCE [LARGE SCALE GENOMIC DNA]</scope>
    <source>
        <strain evidence="2">cv. AL8/78</strain>
    </source>
</reference>